<dbReference type="InterPro" id="IPR006212">
    <property type="entry name" value="Furin_repeat"/>
</dbReference>
<name>A0A8S1RDK2_9CILI</name>
<dbReference type="CDD" id="cd00064">
    <property type="entry name" value="FU"/>
    <property type="match status" value="1"/>
</dbReference>
<dbReference type="AlphaFoldDB" id="A0A8S1RDK2"/>
<evidence type="ECO:0000313" key="2">
    <source>
        <dbReference type="Proteomes" id="UP000692954"/>
    </source>
</evidence>
<organism evidence="1 2">
    <name type="scientific">Paramecium sonneborni</name>
    <dbReference type="NCBI Taxonomy" id="65129"/>
    <lineage>
        <taxon>Eukaryota</taxon>
        <taxon>Sar</taxon>
        <taxon>Alveolata</taxon>
        <taxon>Ciliophora</taxon>
        <taxon>Intramacronucleata</taxon>
        <taxon>Oligohymenophorea</taxon>
        <taxon>Peniculida</taxon>
        <taxon>Parameciidae</taxon>
        <taxon>Paramecium</taxon>
    </lineage>
</organism>
<reference evidence="1" key="1">
    <citation type="submission" date="2021-01" db="EMBL/GenBank/DDBJ databases">
        <authorList>
            <consortium name="Genoscope - CEA"/>
            <person name="William W."/>
        </authorList>
    </citation>
    <scope>NUCLEOTIDE SEQUENCE</scope>
</reference>
<dbReference type="OrthoDB" id="10544331at2759"/>
<dbReference type="EMBL" id="CAJJDN010000158">
    <property type="protein sequence ID" value="CAD8125394.1"/>
    <property type="molecule type" value="Genomic_DNA"/>
</dbReference>
<keyword evidence="2" id="KW-1185">Reference proteome</keyword>
<gene>
    <name evidence="1" type="ORF">PSON_ATCC_30995.1.T1580117</name>
</gene>
<accession>A0A8S1RDK2</accession>
<sequence>MKEMSSLYQFSSEKVDLSKMIENDEQLSYGYGIWTRYNPLSTISQKIIQFIDNEGKEQKFELSLDSFEYENVWFYLELQQWSRLKRFQLMIIQQDKAKLKSSLEIEHPFNNLLNFGGGLKVQKSLISSIEIGKLFSYFPGKMIQSKFAFIQQSPDLDFKAIAIDAFQPYINCLCINSKIFQISDFDFQNMDQKVLLPDQANCDSFTLFGWFKIIEVIQESDTFIYQFIKLTSNYEGLLQDPNLSPFQLLYKISPNGNQIITTTYSYNFPSVIINFEENPFLMTNNFDIENLQNYWHFVNVQMIGRNFKILIKFYNVDKFIEFQVQNEVMQFNNLQLKLVIGNIKQNKLDYLNVQSRNLVLYNCAQTINQNYCHYSCDTCDGPTKFDCISCSIESQRIYLSQFKACICPYDTVDEKICKQYQDYQLISIDGDEQINILCQYGYYEYSGDCLKCPSIIKDNVIYCIECIQNPKSWSTNPTCLYDIYLNANGDTQQKFSYYEEYFLFDGENLNYCEFCNQSYSFVVDEYNIDEEIDYYVLQQQECGDNEYKCSFCVLSVSERLCIRCSIGYKMIDQKCIKNIEDQIYCPYPKYLTSR</sequence>
<evidence type="ECO:0000313" key="1">
    <source>
        <dbReference type="EMBL" id="CAD8125394.1"/>
    </source>
</evidence>
<comment type="caution">
    <text evidence="1">The sequence shown here is derived from an EMBL/GenBank/DDBJ whole genome shotgun (WGS) entry which is preliminary data.</text>
</comment>
<protein>
    <submittedName>
        <fullName evidence="1">Uncharacterized protein</fullName>
    </submittedName>
</protein>
<proteinExistence type="predicted"/>
<dbReference type="Proteomes" id="UP000692954">
    <property type="component" value="Unassembled WGS sequence"/>
</dbReference>